<organism evidence="2">
    <name type="scientific">Sesamum radiatum</name>
    <name type="common">Black benniseed</name>
    <dbReference type="NCBI Taxonomy" id="300843"/>
    <lineage>
        <taxon>Eukaryota</taxon>
        <taxon>Viridiplantae</taxon>
        <taxon>Streptophyta</taxon>
        <taxon>Embryophyta</taxon>
        <taxon>Tracheophyta</taxon>
        <taxon>Spermatophyta</taxon>
        <taxon>Magnoliopsida</taxon>
        <taxon>eudicotyledons</taxon>
        <taxon>Gunneridae</taxon>
        <taxon>Pentapetalae</taxon>
        <taxon>asterids</taxon>
        <taxon>lamiids</taxon>
        <taxon>Lamiales</taxon>
        <taxon>Pedaliaceae</taxon>
        <taxon>Sesamum</taxon>
    </lineage>
</organism>
<proteinExistence type="predicted"/>
<sequence length="88" mass="9962">MPFDVFVANFQFMSNDKFKSVEHRLLASNAGPRISVAIFFGRDSEPSSKVYAPIKELLSEDNPPKYSSTMAKLAMALCNRYWNPTLQV</sequence>
<dbReference type="Pfam" id="PF03171">
    <property type="entry name" value="2OG-FeII_Oxy"/>
    <property type="match status" value="1"/>
</dbReference>
<reference evidence="2" key="2">
    <citation type="journal article" date="2024" name="Plant">
        <title>Genomic evolution and insights into agronomic trait innovations of Sesamum species.</title>
        <authorList>
            <person name="Miao H."/>
            <person name="Wang L."/>
            <person name="Qu L."/>
            <person name="Liu H."/>
            <person name="Sun Y."/>
            <person name="Le M."/>
            <person name="Wang Q."/>
            <person name="Wei S."/>
            <person name="Zheng Y."/>
            <person name="Lin W."/>
            <person name="Duan Y."/>
            <person name="Cao H."/>
            <person name="Xiong S."/>
            <person name="Wang X."/>
            <person name="Wei L."/>
            <person name="Li C."/>
            <person name="Ma Q."/>
            <person name="Ju M."/>
            <person name="Zhao R."/>
            <person name="Li G."/>
            <person name="Mu C."/>
            <person name="Tian Q."/>
            <person name="Mei H."/>
            <person name="Zhang T."/>
            <person name="Gao T."/>
            <person name="Zhang H."/>
        </authorList>
    </citation>
    <scope>NUCLEOTIDE SEQUENCE</scope>
    <source>
        <strain evidence="2">G02</strain>
    </source>
</reference>
<dbReference type="InterPro" id="IPR044861">
    <property type="entry name" value="IPNS-like_FE2OG_OXY"/>
</dbReference>
<dbReference type="SUPFAM" id="SSF51197">
    <property type="entry name" value="Clavaminate synthase-like"/>
    <property type="match status" value="1"/>
</dbReference>
<evidence type="ECO:0000313" key="2">
    <source>
        <dbReference type="EMBL" id="KAL0392774.1"/>
    </source>
</evidence>
<dbReference type="Gene3D" id="2.60.120.330">
    <property type="entry name" value="B-lactam Antibiotic, Isopenicillin N Synthase, Chain"/>
    <property type="match status" value="1"/>
</dbReference>
<dbReference type="AlphaFoldDB" id="A0AAW2SK05"/>
<dbReference type="EMBL" id="JACGWJ010000010">
    <property type="protein sequence ID" value="KAL0392774.1"/>
    <property type="molecule type" value="Genomic_DNA"/>
</dbReference>
<comment type="caution">
    <text evidence="2">The sequence shown here is derived from an EMBL/GenBank/DDBJ whole genome shotgun (WGS) entry which is preliminary data.</text>
</comment>
<gene>
    <name evidence="2" type="ORF">Sradi_2500200</name>
</gene>
<evidence type="ECO:0000259" key="1">
    <source>
        <dbReference type="Pfam" id="PF03171"/>
    </source>
</evidence>
<dbReference type="InterPro" id="IPR027443">
    <property type="entry name" value="IPNS-like_sf"/>
</dbReference>
<accession>A0AAW2SK05</accession>
<reference evidence="2" key="1">
    <citation type="submission" date="2020-06" db="EMBL/GenBank/DDBJ databases">
        <authorList>
            <person name="Li T."/>
            <person name="Hu X."/>
            <person name="Zhang T."/>
            <person name="Song X."/>
            <person name="Zhang H."/>
            <person name="Dai N."/>
            <person name="Sheng W."/>
            <person name="Hou X."/>
            <person name="Wei L."/>
        </authorList>
    </citation>
    <scope>NUCLEOTIDE SEQUENCE</scope>
    <source>
        <strain evidence="2">G02</strain>
        <tissue evidence="2">Leaf</tissue>
    </source>
</reference>
<feature type="domain" description="Isopenicillin N synthase-like Fe(2+) 2OG dioxygenase" evidence="1">
    <location>
        <begin position="8"/>
        <end position="41"/>
    </location>
</feature>
<name>A0AAW2SK05_SESRA</name>
<protein>
    <submittedName>
        <fullName evidence="2">1-aminocyclopropane-1-carboxylate oxidase12</fullName>
    </submittedName>
</protein>